<feature type="domain" description="OmpR/PhoB-type" evidence="6">
    <location>
        <begin position="1"/>
        <end position="99"/>
    </location>
</feature>
<feature type="DNA-binding region" description="OmpR/PhoB-type" evidence="5">
    <location>
        <begin position="1"/>
        <end position="99"/>
    </location>
</feature>
<evidence type="ECO:0000256" key="3">
    <source>
        <dbReference type="ARBA" id="ARBA00023125"/>
    </source>
</evidence>
<keyword evidence="8" id="KW-1185">Reference proteome</keyword>
<dbReference type="InterPro" id="IPR005158">
    <property type="entry name" value="BTAD"/>
</dbReference>
<dbReference type="RefSeq" id="WP_204013600.1">
    <property type="nucleotide sequence ID" value="NZ_BOOZ01000048.1"/>
</dbReference>
<dbReference type="Proteomes" id="UP000647017">
    <property type="component" value="Unassembled WGS sequence"/>
</dbReference>
<dbReference type="PRINTS" id="PR00364">
    <property type="entry name" value="DISEASERSIST"/>
</dbReference>
<evidence type="ECO:0000256" key="5">
    <source>
        <dbReference type="PROSITE-ProRule" id="PRU01091"/>
    </source>
</evidence>
<name>A0ABQ4I364_9ACTN</name>
<comment type="similarity">
    <text evidence="1">Belongs to the AfsR/DnrI/RedD regulatory family.</text>
</comment>
<proteinExistence type="inferred from homology"/>
<dbReference type="InterPro" id="IPR001867">
    <property type="entry name" value="OmpR/PhoB-type_DNA-bd"/>
</dbReference>
<dbReference type="InterPro" id="IPR011990">
    <property type="entry name" value="TPR-like_helical_dom_sf"/>
</dbReference>
<evidence type="ECO:0000256" key="1">
    <source>
        <dbReference type="ARBA" id="ARBA00005820"/>
    </source>
</evidence>
<dbReference type="PANTHER" id="PTHR35807">
    <property type="entry name" value="TRANSCRIPTIONAL REGULATOR REDD-RELATED"/>
    <property type="match status" value="1"/>
</dbReference>
<dbReference type="Gene3D" id="1.10.10.10">
    <property type="entry name" value="Winged helix-like DNA-binding domain superfamily/Winged helix DNA-binding domain"/>
    <property type="match status" value="1"/>
</dbReference>
<evidence type="ECO:0000256" key="2">
    <source>
        <dbReference type="ARBA" id="ARBA00023015"/>
    </source>
</evidence>
<dbReference type="Gene3D" id="1.25.40.10">
    <property type="entry name" value="Tetratricopeptide repeat domain"/>
    <property type="match status" value="2"/>
</dbReference>
<dbReference type="InterPro" id="IPR016032">
    <property type="entry name" value="Sig_transdc_resp-reg_C-effctor"/>
</dbReference>
<reference evidence="7 8" key="1">
    <citation type="submission" date="2021-01" db="EMBL/GenBank/DDBJ databases">
        <title>Whole genome shotgun sequence of Verrucosispora andamanensis NBRC 109075.</title>
        <authorList>
            <person name="Komaki H."/>
            <person name="Tamura T."/>
        </authorList>
    </citation>
    <scope>NUCLEOTIDE SEQUENCE [LARGE SCALE GENOMIC DNA]</scope>
    <source>
        <strain evidence="7 8">NBRC 109075</strain>
    </source>
</reference>
<dbReference type="SUPFAM" id="SSF48452">
    <property type="entry name" value="TPR-like"/>
    <property type="match status" value="2"/>
</dbReference>
<keyword evidence="3 5" id="KW-0238">DNA-binding</keyword>
<dbReference type="SMART" id="SM00862">
    <property type="entry name" value="Trans_reg_C"/>
    <property type="match status" value="1"/>
</dbReference>
<keyword evidence="4" id="KW-0804">Transcription</keyword>
<dbReference type="Pfam" id="PF03704">
    <property type="entry name" value="BTAD"/>
    <property type="match status" value="1"/>
</dbReference>
<dbReference type="Gene3D" id="3.40.50.300">
    <property type="entry name" value="P-loop containing nucleotide triphosphate hydrolases"/>
    <property type="match status" value="1"/>
</dbReference>
<dbReference type="InterPro" id="IPR027417">
    <property type="entry name" value="P-loop_NTPase"/>
</dbReference>
<dbReference type="InterPro" id="IPR051677">
    <property type="entry name" value="AfsR-DnrI-RedD_regulator"/>
</dbReference>
<dbReference type="InterPro" id="IPR036388">
    <property type="entry name" value="WH-like_DNA-bd_sf"/>
</dbReference>
<dbReference type="Pfam" id="PF00486">
    <property type="entry name" value="Trans_reg_C"/>
    <property type="match status" value="1"/>
</dbReference>
<evidence type="ECO:0000259" key="6">
    <source>
        <dbReference type="PROSITE" id="PS51755"/>
    </source>
</evidence>
<evidence type="ECO:0000313" key="8">
    <source>
        <dbReference type="Proteomes" id="UP000647017"/>
    </source>
</evidence>
<dbReference type="EMBL" id="BOOZ01000048">
    <property type="protein sequence ID" value="GIJ12297.1"/>
    <property type="molecule type" value="Genomic_DNA"/>
</dbReference>
<evidence type="ECO:0000256" key="4">
    <source>
        <dbReference type="ARBA" id="ARBA00023163"/>
    </source>
</evidence>
<sequence length="892" mass="97454">MTLQLRILGRLQGFRNGKEIELGSPQQRIVLAALLTSPGTPVALTTLAEVLWGDASPRAAAATIHQYISQLRRTLGCPGPAQAADGPIHRTASGYRVAAEEVEVDVTQWRRLVAEARSQSSVVAHAAAAELWSGPVASGLPLRVRDHALFAGLDRELVDVLIEAADLAADSGGGEVLVASLTRAARWHPTHEGLRNRLARARDAAEPQEDRQRIRPMQLPPRPAAFSGRQPELDLLDRLAHPGSVIVVGGLGGVGKTSLALRWAHEAATRFPDGQLYLDLTGFSSRGSPMRPGDALHAFLEGLGVPRAHQPSTLDELARLYRSILADRRIVVVLDNARDEAQVRPLLPPEGSTTLVTSRNRLSGLIADEGASPVTLEVFDSADAERYLRRRLGDDRVAADPAAVAQIIEVCGGLPLALAICAAWADRNPAFTLTDVAAELSRRRGLDAFASVTAGRDVRAVYSWSYEQLSPGAARLFRRLAWHPGADVALPTVVSMVGVGATETLAWIAELADAQLLTEIRPGRYASHDLVKAYAVELVADGDSEAETLPRILDHYVHSLIAAAGWANPFRRQIGAGEPPEGVTPEVFTNRSAAIAWFDAERENLRSAMDVAEAYRLDWHVLRLCWGLNGFLLDLTGQWDEAIPLARRALKVARRTDESWWEGYLHNVLGNSCHRVRRHEEAYRHWELAADVGRRIGDPVRTAIGLLGMGISLTSRDRWPADDLVEQAASCGDQIRELLTDIDRQAPPGRGDPQVTHTRELLGFTYEFSALRVLHRTGDIGAAVAERMRGIELHRQIESLPRQQLGWQSIGRIQEYAGGDSAAAARAYAEALALVENDEWIGAELLVALTRCHTRLGEHDTAGRYRCRARQRLEGVHHPPAQRLRAELDTLA</sequence>
<dbReference type="SUPFAM" id="SSF46894">
    <property type="entry name" value="C-terminal effector domain of the bipartite response regulators"/>
    <property type="match status" value="1"/>
</dbReference>
<gene>
    <name evidence="7" type="ORF">Van01_55110</name>
</gene>
<dbReference type="PROSITE" id="PS51755">
    <property type="entry name" value="OMPR_PHOB"/>
    <property type="match status" value="1"/>
</dbReference>
<evidence type="ECO:0000313" key="7">
    <source>
        <dbReference type="EMBL" id="GIJ12297.1"/>
    </source>
</evidence>
<protein>
    <submittedName>
        <fullName evidence="7">SARP family transcriptional regulator</fullName>
    </submittedName>
</protein>
<organism evidence="7 8">
    <name type="scientific">Micromonospora andamanensis</name>
    <dbReference type="NCBI Taxonomy" id="1287068"/>
    <lineage>
        <taxon>Bacteria</taxon>
        <taxon>Bacillati</taxon>
        <taxon>Actinomycetota</taxon>
        <taxon>Actinomycetes</taxon>
        <taxon>Micromonosporales</taxon>
        <taxon>Micromonosporaceae</taxon>
        <taxon>Micromonospora</taxon>
    </lineage>
</organism>
<dbReference type="SUPFAM" id="SSF52540">
    <property type="entry name" value="P-loop containing nucleoside triphosphate hydrolases"/>
    <property type="match status" value="1"/>
</dbReference>
<comment type="caution">
    <text evidence="7">The sequence shown here is derived from an EMBL/GenBank/DDBJ whole genome shotgun (WGS) entry which is preliminary data.</text>
</comment>
<accession>A0ABQ4I364</accession>
<dbReference type="PANTHER" id="PTHR35807:SF1">
    <property type="entry name" value="TRANSCRIPTIONAL REGULATOR REDD"/>
    <property type="match status" value="1"/>
</dbReference>
<keyword evidence="2" id="KW-0805">Transcription regulation</keyword>